<keyword evidence="2" id="KW-1185">Reference proteome</keyword>
<dbReference type="AlphaFoldDB" id="A0A919AYV4"/>
<organism evidence="1 2">
    <name type="scientific">Streptomyces mashuensis</name>
    <dbReference type="NCBI Taxonomy" id="33904"/>
    <lineage>
        <taxon>Bacteria</taxon>
        <taxon>Bacillati</taxon>
        <taxon>Actinomycetota</taxon>
        <taxon>Actinomycetes</taxon>
        <taxon>Kitasatosporales</taxon>
        <taxon>Streptomycetaceae</taxon>
        <taxon>Streptomyces</taxon>
    </lineage>
</organism>
<proteinExistence type="predicted"/>
<dbReference type="Proteomes" id="UP000638313">
    <property type="component" value="Unassembled WGS sequence"/>
</dbReference>
<name>A0A919AYV4_9ACTN</name>
<comment type="caution">
    <text evidence="1">The sequence shown here is derived from an EMBL/GenBank/DDBJ whole genome shotgun (WGS) entry which is preliminary data.</text>
</comment>
<dbReference type="EMBL" id="BNBD01000002">
    <property type="protein sequence ID" value="GHF32886.1"/>
    <property type="molecule type" value="Genomic_DNA"/>
</dbReference>
<dbReference type="RefSeq" id="WP_190128408.1">
    <property type="nucleotide sequence ID" value="NZ_BNBD01000002.1"/>
</dbReference>
<evidence type="ECO:0000313" key="1">
    <source>
        <dbReference type="EMBL" id="GHF32886.1"/>
    </source>
</evidence>
<sequence>MFNAIALGALTAAGIPAFLDKEEGLLIAHPTDVPQDQATTGHHVTVASLPYGGGYWATAWECAGKSDFIEVATVFKAEDLALCVQAVAEWFTTPRPTAGAVLLAALAKWGITAHSDDIGMSYAIPVDQTTPAADARNRPHLSVGDRSPSIEHVPAAHTGWTMFLHDENGEPIGEPLYISGKGGPVDCDTDSATIAELIADMVTYPI</sequence>
<accession>A0A919AYV4</accession>
<reference evidence="1" key="1">
    <citation type="journal article" date="2014" name="Int. J. Syst. Evol. Microbiol.">
        <title>Complete genome sequence of Corynebacterium casei LMG S-19264T (=DSM 44701T), isolated from a smear-ripened cheese.</title>
        <authorList>
            <consortium name="US DOE Joint Genome Institute (JGI-PGF)"/>
            <person name="Walter F."/>
            <person name="Albersmeier A."/>
            <person name="Kalinowski J."/>
            <person name="Ruckert C."/>
        </authorList>
    </citation>
    <scope>NUCLEOTIDE SEQUENCE</scope>
    <source>
        <strain evidence="1">JCM 4059</strain>
    </source>
</reference>
<reference evidence="1" key="2">
    <citation type="submission" date="2020-09" db="EMBL/GenBank/DDBJ databases">
        <authorList>
            <person name="Sun Q."/>
            <person name="Ohkuma M."/>
        </authorList>
    </citation>
    <scope>NUCLEOTIDE SEQUENCE</scope>
    <source>
        <strain evidence="1">JCM 4059</strain>
    </source>
</reference>
<evidence type="ECO:0000313" key="2">
    <source>
        <dbReference type="Proteomes" id="UP000638313"/>
    </source>
</evidence>
<gene>
    <name evidence="1" type="ORF">GCM10010218_12440</name>
</gene>
<protein>
    <submittedName>
        <fullName evidence="1">Uncharacterized protein</fullName>
    </submittedName>
</protein>